<accession>A0ABU1EFW4</accession>
<evidence type="ECO:0000313" key="2">
    <source>
        <dbReference type="Proteomes" id="UP001256646"/>
    </source>
</evidence>
<sequence>MPRLKKRIYDFDESINDFMIYCTNKDLTKKMRKSYEGTLKLC</sequence>
<proteinExistence type="predicted"/>
<evidence type="ECO:0000313" key="1">
    <source>
        <dbReference type="EMBL" id="MDR5587290.1"/>
    </source>
</evidence>
<protein>
    <submittedName>
        <fullName evidence="1">Uncharacterized protein</fullName>
    </submittedName>
</protein>
<comment type="caution">
    <text evidence="1">The sequence shown here is derived from an EMBL/GenBank/DDBJ whole genome shotgun (WGS) entry which is preliminary data.</text>
</comment>
<reference evidence="1 2" key="1">
    <citation type="submission" date="2023-09" db="EMBL/GenBank/DDBJ databases">
        <authorList>
            <person name="Zhai L."/>
        </authorList>
    </citation>
    <scope>NUCLEOTIDE SEQUENCE [LARGE SCALE GENOMIC DNA]</scope>
    <source>
        <strain evidence="1 2">5 N-1</strain>
    </source>
</reference>
<dbReference type="Proteomes" id="UP001256646">
    <property type="component" value="Unassembled WGS sequence"/>
</dbReference>
<gene>
    <name evidence="1" type="ORF">RGC78_07375</name>
</gene>
<organism evidence="1 2">
    <name type="scientific">Clostridium aquiflavi</name>
    <dbReference type="NCBI Taxonomy" id="3073603"/>
    <lineage>
        <taxon>Bacteria</taxon>
        <taxon>Bacillati</taxon>
        <taxon>Bacillota</taxon>
        <taxon>Clostridia</taxon>
        <taxon>Eubacteriales</taxon>
        <taxon>Clostridiaceae</taxon>
        <taxon>Clostridium</taxon>
    </lineage>
</organism>
<keyword evidence="2" id="KW-1185">Reference proteome</keyword>
<dbReference type="EMBL" id="JAVJAN010000016">
    <property type="protein sequence ID" value="MDR5587290.1"/>
    <property type="molecule type" value="Genomic_DNA"/>
</dbReference>
<dbReference type="RefSeq" id="WP_286674257.1">
    <property type="nucleotide sequence ID" value="NZ_JAVJAN010000016.1"/>
</dbReference>
<name>A0ABU1EFW4_9CLOT</name>